<sequence>MMATASSGISAGWVNSGDGLARGEWGAGLAVEGFQGAADE</sequence>
<accession>A0A7Y9I269</accession>
<name>A0A7Y9I269_9ACTN</name>
<comment type="caution">
    <text evidence="1">The sequence shown here is derived from an EMBL/GenBank/DDBJ whole genome shotgun (WGS) entry which is preliminary data.</text>
</comment>
<reference evidence="1 2" key="1">
    <citation type="submission" date="2020-07" db="EMBL/GenBank/DDBJ databases">
        <title>Sequencing the genomes of 1000 actinobacteria strains.</title>
        <authorList>
            <person name="Klenk H.-P."/>
        </authorList>
    </citation>
    <scope>NUCLEOTIDE SEQUENCE [LARGE SCALE GENOMIC DNA]</scope>
    <source>
        <strain evidence="1 2">DSM 22083</strain>
    </source>
</reference>
<dbReference type="AlphaFoldDB" id="A0A7Y9I269"/>
<evidence type="ECO:0000313" key="1">
    <source>
        <dbReference type="EMBL" id="NYE68828.1"/>
    </source>
</evidence>
<keyword evidence="2" id="KW-1185">Reference proteome</keyword>
<dbReference type="Proteomes" id="UP000569914">
    <property type="component" value="Unassembled WGS sequence"/>
</dbReference>
<protein>
    <submittedName>
        <fullName evidence="1">Uncharacterized protein</fullName>
    </submittedName>
</protein>
<dbReference type="EMBL" id="JACCBU010000001">
    <property type="protein sequence ID" value="NYE68828.1"/>
    <property type="molecule type" value="Genomic_DNA"/>
</dbReference>
<evidence type="ECO:0000313" key="2">
    <source>
        <dbReference type="Proteomes" id="UP000569914"/>
    </source>
</evidence>
<organism evidence="1 2">
    <name type="scientific">Microlunatus parietis</name>
    <dbReference type="NCBI Taxonomy" id="682979"/>
    <lineage>
        <taxon>Bacteria</taxon>
        <taxon>Bacillati</taxon>
        <taxon>Actinomycetota</taxon>
        <taxon>Actinomycetes</taxon>
        <taxon>Propionibacteriales</taxon>
        <taxon>Propionibacteriaceae</taxon>
        <taxon>Microlunatus</taxon>
    </lineage>
</organism>
<gene>
    <name evidence="1" type="ORF">BKA15_000157</name>
</gene>
<proteinExistence type="predicted"/>